<dbReference type="Gene3D" id="2.60.120.200">
    <property type="match status" value="2"/>
</dbReference>
<dbReference type="EMBL" id="CP108036">
    <property type="protein sequence ID" value="WUN82160.1"/>
    <property type="molecule type" value="Genomic_DNA"/>
</dbReference>
<feature type="region of interest" description="Disordered" evidence="1">
    <location>
        <begin position="353"/>
        <end position="435"/>
    </location>
</feature>
<feature type="compositionally biased region" description="Low complexity" evidence="1">
    <location>
        <begin position="387"/>
        <end position="401"/>
    </location>
</feature>
<evidence type="ECO:0000256" key="1">
    <source>
        <dbReference type="SAM" id="MobiDB-lite"/>
    </source>
</evidence>
<dbReference type="GeneID" id="95500131"/>
<dbReference type="Pfam" id="PF13385">
    <property type="entry name" value="Laminin_G_3"/>
    <property type="match status" value="1"/>
</dbReference>
<dbReference type="RefSeq" id="WP_328740293.1">
    <property type="nucleotide sequence ID" value="NZ_CP108036.1"/>
</dbReference>
<name>A0ABZ1QHQ8_9ACTN</name>
<feature type="compositionally biased region" description="Pro residues" evidence="1">
    <location>
        <begin position="353"/>
        <end position="371"/>
    </location>
</feature>
<evidence type="ECO:0000313" key="4">
    <source>
        <dbReference type="Proteomes" id="UP001432312"/>
    </source>
</evidence>
<evidence type="ECO:0000259" key="2">
    <source>
        <dbReference type="PROSITE" id="PS50025"/>
    </source>
</evidence>
<dbReference type="Proteomes" id="UP001432312">
    <property type="component" value="Chromosome"/>
</dbReference>
<protein>
    <submittedName>
        <fullName evidence="3">LamG domain-containing protein</fullName>
    </submittedName>
</protein>
<dbReference type="InterPro" id="IPR001791">
    <property type="entry name" value="Laminin_G"/>
</dbReference>
<reference evidence="3" key="1">
    <citation type="submission" date="2022-10" db="EMBL/GenBank/DDBJ databases">
        <title>The complete genomes of actinobacterial strains from the NBC collection.</title>
        <authorList>
            <person name="Joergensen T.S."/>
            <person name="Alvarez Arevalo M."/>
            <person name="Sterndorff E.B."/>
            <person name="Faurdal D."/>
            <person name="Vuksanovic O."/>
            <person name="Mourched A.-S."/>
            <person name="Charusanti P."/>
            <person name="Shaw S."/>
            <person name="Blin K."/>
            <person name="Weber T."/>
        </authorList>
    </citation>
    <scope>NUCLEOTIDE SEQUENCE</scope>
    <source>
        <strain evidence="3">NBC_00303</strain>
    </source>
</reference>
<sequence length="435" mass="45796">MVYEGGATFSAAHIYFKRFHPADLGIPGQTRGGPGNTQQAPLPGRTTPDNTPQANDAYLTGNTTLEPGRFRQALKLTGPGSYADIPYTPAIDPGTADATYSFHFKHHQDPANAPRVLMWAYGHDAVNPQVWIRAHPKDNKIVARVEGENGHAVTATVETPAAFADGEWHFLSLVREGNAVRLTVDDARATTTGTLTGALSTAHRGIRLGAKPNDTAQDPLTGSLDDFRIYKRALTDDPTAPNDELDKIRAAVSGTGSYPAGASVWWNMEHGTVQIHDMYNRPRNGPATPDGTVHGNNAYVRGTPGITGTGGKCGGALDLDGDDSVELPPTDSEALGTADFTLATWVRFDPAALPLPSPHPDPAGPTPPPSSPGRTASARPNASCGCAPTRAPAGSSASSRPRTPPPWRASPTARSAPPRSSSTTWCSSGRRAGCR</sequence>
<dbReference type="SUPFAM" id="SSF49899">
    <property type="entry name" value="Concanavalin A-like lectins/glucanases"/>
    <property type="match status" value="2"/>
</dbReference>
<feature type="compositionally biased region" description="Low complexity" evidence="1">
    <location>
        <begin position="409"/>
        <end position="424"/>
    </location>
</feature>
<dbReference type="InterPro" id="IPR013320">
    <property type="entry name" value="ConA-like_dom_sf"/>
</dbReference>
<accession>A0ABZ1QHQ8</accession>
<dbReference type="SMART" id="SM00282">
    <property type="entry name" value="LamG"/>
    <property type="match status" value="1"/>
</dbReference>
<evidence type="ECO:0000313" key="3">
    <source>
        <dbReference type="EMBL" id="WUN82160.1"/>
    </source>
</evidence>
<proteinExistence type="predicted"/>
<dbReference type="CDD" id="cd00110">
    <property type="entry name" value="LamG"/>
    <property type="match status" value="1"/>
</dbReference>
<keyword evidence="4" id="KW-1185">Reference proteome</keyword>
<dbReference type="PROSITE" id="PS50025">
    <property type="entry name" value="LAM_G_DOMAIN"/>
    <property type="match status" value="1"/>
</dbReference>
<feature type="domain" description="Laminin G" evidence="2">
    <location>
        <begin position="72"/>
        <end position="255"/>
    </location>
</feature>
<organism evidence="3 4">
    <name type="scientific">Streptomyces erythrochromogenes</name>
    <dbReference type="NCBI Taxonomy" id="285574"/>
    <lineage>
        <taxon>Bacteria</taxon>
        <taxon>Bacillati</taxon>
        <taxon>Actinomycetota</taxon>
        <taxon>Actinomycetes</taxon>
        <taxon>Kitasatosporales</taxon>
        <taxon>Streptomycetaceae</taxon>
        <taxon>Streptomyces</taxon>
    </lineage>
</organism>
<gene>
    <name evidence="3" type="ORF">OHA91_28825</name>
</gene>
<feature type="region of interest" description="Disordered" evidence="1">
    <location>
        <begin position="25"/>
        <end position="55"/>
    </location>
</feature>